<dbReference type="InterPro" id="IPR002523">
    <property type="entry name" value="MgTranspt_CorA/ZnTranspt_ZntB"/>
</dbReference>
<dbReference type="AlphaFoldDB" id="A0A2J6RR14"/>
<accession>A0A2J6RR14</accession>
<evidence type="ECO:0000256" key="1">
    <source>
        <dbReference type="SAM" id="Phobius"/>
    </source>
</evidence>
<evidence type="ECO:0000313" key="2">
    <source>
        <dbReference type="EMBL" id="PMD40965.1"/>
    </source>
</evidence>
<dbReference type="Gene3D" id="1.20.58.340">
    <property type="entry name" value="Magnesium transport protein CorA, transmembrane region"/>
    <property type="match status" value="1"/>
</dbReference>
<keyword evidence="1" id="KW-0472">Membrane</keyword>
<protein>
    <recommendedName>
        <fullName evidence="4">Cora-domain-containing protein</fullName>
    </recommendedName>
</protein>
<keyword evidence="3" id="KW-1185">Reference proteome</keyword>
<gene>
    <name evidence="2" type="ORF">L207DRAFT_633896</name>
</gene>
<proteinExistence type="predicted"/>
<evidence type="ECO:0000313" key="3">
    <source>
        <dbReference type="Proteomes" id="UP000235786"/>
    </source>
</evidence>
<reference evidence="2 3" key="1">
    <citation type="submission" date="2016-04" db="EMBL/GenBank/DDBJ databases">
        <title>A degradative enzymes factory behind the ericoid mycorrhizal symbiosis.</title>
        <authorList>
            <consortium name="DOE Joint Genome Institute"/>
            <person name="Martino E."/>
            <person name="Morin E."/>
            <person name="Grelet G."/>
            <person name="Kuo A."/>
            <person name="Kohler A."/>
            <person name="Daghino S."/>
            <person name="Barry K."/>
            <person name="Choi C."/>
            <person name="Cichocki N."/>
            <person name="Clum A."/>
            <person name="Copeland A."/>
            <person name="Hainaut M."/>
            <person name="Haridas S."/>
            <person name="Labutti K."/>
            <person name="Lindquist E."/>
            <person name="Lipzen A."/>
            <person name="Khouja H.-R."/>
            <person name="Murat C."/>
            <person name="Ohm R."/>
            <person name="Olson A."/>
            <person name="Spatafora J."/>
            <person name="Veneault-Fourrey C."/>
            <person name="Henrissat B."/>
            <person name="Grigoriev I."/>
            <person name="Martin F."/>
            <person name="Perotto S."/>
        </authorList>
    </citation>
    <scope>NUCLEOTIDE SEQUENCE [LARGE SCALE GENOMIC DNA]</scope>
    <source>
        <strain evidence="2 3">F</strain>
    </source>
</reference>
<dbReference type="EMBL" id="KZ613945">
    <property type="protein sequence ID" value="PMD40965.1"/>
    <property type="molecule type" value="Genomic_DNA"/>
</dbReference>
<feature type="transmembrane region" description="Helical" evidence="1">
    <location>
        <begin position="483"/>
        <end position="507"/>
    </location>
</feature>
<dbReference type="Pfam" id="PF01544">
    <property type="entry name" value="CorA"/>
    <property type="match status" value="1"/>
</dbReference>
<sequence length="527" mass="60315">MNVIMSSSPSLPIFEPLECHIRSQRLVERPFTPSSHDLIIFTRDGKPLVAKNASPYQMVNTLERSNRSCAGGQLDADGDACAPLTIIRFGEEDNIKGSPSQSHEDWSRLWPCFDCCYNDDDNTNFVAMLRQEDYHCTTSISKHKKTHESRTIECSKISYSLNIREKHILLAHHFHKVDGEDKQMIRMVTSGLPLSKIEMVLCRASSLLKTSPSISNIELPGGIEPPARIPHPKVIICAMLEGVEQHCMEQVADYRYWIAKIEKDVNAQRDTSNRKLKDLEFDYDPYVKLSETGIDLGDVRQKLQYLLSSIESLQGMAGRPEVCNVFSKDPQAQHNNPAVAEEAGIWHCRWWHQLEAARVRLITLKGNCQHHNINVENLRERVKGILSMVSILLAERENAWNHEAQNQRQETSNNQLKIIEYQTSMFEQQEIIVAQTKRDNAVMKVIAVLSALLLPGTFIATLFSVPVFNWDQENPIGPHFKTYWYFTAPITTVLVVGFSAWFLKMWYDDNVEEKRRIHIKNKENEAG</sequence>
<name>A0A2J6RR14_HYAVF</name>
<dbReference type="GO" id="GO:0016020">
    <property type="term" value="C:membrane"/>
    <property type="evidence" value="ECO:0007669"/>
    <property type="project" value="InterPro"/>
</dbReference>
<evidence type="ECO:0008006" key="4">
    <source>
        <dbReference type="Google" id="ProtNLM"/>
    </source>
</evidence>
<dbReference type="Proteomes" id="UP000235786">
    <property type="component" value="Unassembled WGS sequence"/>
</dbReference>
<dbReference type="GO" id="GO:0046873">
    <property type="term" value="F:metal ion transmembrane transporter activity"/>
    <property type="evidence" value="ECO:0007669"/>
    <property type="project" value="InterPro"/>
</dbReference>
<keyword evidence="1" id="KW-1133">Transmembrane helix</keyword>
<dbReference type="STRING" id="1149755.A0A2J6RR14"/>
<feature type="transmembrane region" description="Helical" evidence="1">
    <location>
        <begin position="445"/>
        <end position="463"/>
    </location>
</feature>
<organism evidence="2 3">
    <name type="scientific">Hyaloscypha variabilis (strain UAMH 11265 / GT02V1 / F)</name>
    <name type="common">Meliniomyces variabilis</name>
    <dbReference type="NCBI Taxonomy" id="1149755"/>
    <lineage>
        <taxon>Eukaryota</taxon>
        <taxon>Fungi</taxon>
        <taxon>Dikarya</taxon>
        <taxon>Ascomycota</taxon>
        <taxon>Pezizomycotina</taxon>
        <taxon>Leotiomycetes</taxon>
        <taxon>Helotiales</taxon>
        <taxon>Hyaloscyphaceae</taxon>
        <taxon>Hyaloscypha</taxon>
        <taxon>Hyaloscypha variabilis</taxon>
    </lineage>
</organism>
<dbReference type="OrthoDB" id="2830640at2759"/>
<keyword evidence="1" id="KW-0812">Transmembrane</keyword>